<dbReference type="Gene3D" id="3.30.300.20">
    <property type="match status" value="1"/>
</dbReference>
<dbReference type="InterPro" id="IPR036102">
    <property type="entry name" value="OsmC/Ohrsf"/>
</dbReference>
<evidence type="ECO:0000313" key="3">
    <source>
        <dbReference type="EMBL" id="SFS30372.1"/>
    </source>
</evidence>
<dbReference type="OrthoDB" id="9789573at2"/>
<evidence type="ECO:0000259" key="2">
    <source>
        <dbReference type="Pfam" id="PF12146"/>
    </source>
</evidence>
<evidence type="ECO:0000256" key="1">
    <source>
        <dbReference type="SAM" id="MobiDB-lite"/>
    </source>
</evidence>
<dbReference type="SUPFAM" id="SSF53474">
    <property type="entry name" value="alpha/beta-Hydrolases"/>
    <property type="match status" value="1"/>
</dbReference>
<keyword evidence="4" id="KW-1185">Reference proteome</keyword>
<sequence length="407" mass="42455">MLTENFDFTAPDGRAVAARLDRPAGQTRAHALFAHCFACGKDALASARISRALAAERIATLRIDFAGVEALRSRAAPEGFGADVADLVAAAARMRDEGIAPRLLVGHSLGGAAAIAAAAQIPEVAAVATIAAPFDVEHVMKLLGPGPEAHVGGRLVQIKPAFIEGLRGHDQAARLKGLGRALLVLHSPVDEVVSVDEAAEIFVAARHPKSFVSLDRADHMLSAEADIAYAAAVIAAWASRYVEAAARPVEPPADGVVRAEETGAGKFQVRVHAGGAVLNADEPVSVGGLGSGPTPYELVGAGLAACTAMTLRLYAGRKGWPLVRASVEVRHEKRKGDTPADLFERAVCIEGELDPAQRARLLEIADRCPVHRTLEGGAAIRTVEGAPGAPAPGEEEHFAEMERACED</sequence>
<dbReference type="Pfam" id="PF02566">
    <property type="entry name" value="OsmC"/>
    <property type="match status" value="1"/>
</dbReference>
<name>A0A1I6NQU0_9CAUL</name>
<accession>A0A1I6NQU0</accession>
<dbReference type="InterPro" id="IPR003718">
    <property type="entry name" value="OsmC/Ohr_fam"/>
</dbReference>
<dbReference type="Gene3D" id="3.40.50.1820">
    <property type="entry name" value="alpha/beta hydrolase"/>
    <property type="match status" value="1"/>
</dbReference>
<proteinExistence type="predicted"/>
<dbReference type="STRING" id="871741.SAMN05192570_0376"/>
<feature type="region of interest" description="Disordered" evidence="1">
    <location>
        <begin position="385"/>
        <end position="407"/>
    </location>
</feature>
<dbReference type="PANTHER" id="PTHR39624">
    <property type="entry name" value="PROTEIN INVOLVED IN RIMO-MEDIATED BETA-METHYLTHIOLATION OF RIBOSOMAL PROTEIN S12 YCAO"/>
    <property type="match status" value="1"/>
</dbReference>
<protein>
    <submittedName>
        <fullName evidence="3">Putative redox protein</fullName>
    </submittedName>
</protein>
<feature type="compositionally biased region" description="Basic and acidic residues" evidence="1">
    <location>
        <begin position="394"/>
        <end position="407"/>
    </location>
</feature>
<dbReference type="SUPFAM" id="SSF82784">
    <property type="entry name" value="OsmC-like"/>
    <property type="match status" value="1"/>
</dbReference>
<gene>
    <name evidence="3" type="ORF">SAMN05192570_0376</name>
</gene>
<organism evidence="3 4">
    <name type="scientific">Brevundimonas viscosa</name>
    <dbReference type="NCBI Taxonomy" id="871741"/>
    <lineage>
        <taxon>Bacteria</taxon>
        <taxon>Pseudomonadati</taxon>
        <taxon>Pseudomonadota</taxon>
        <taxon>Alphaproteobacteria</taxon>
        <taxon>Caulobacterales</taxon>
        <taxon>Caulobacteraceae</taxon>
        <taxon>Brevundimonas</taxon>
    </lineage>
</organism>
<evidence type="ECO:0000313" key="4">
    <source>
        <dbReference type="Proteomes" id="UP000198788"/>
    </source>
</evidence>
<dbReference type="Pfam" id="PF12146">
    <property type="entry name" value="Hydrolase_4"/>
    <property type="match status" value="1"/>
</dbReference>
<feature type="domain" description="Serine aminopeptidase S33" evidence="2">
    <location>
        <begin position="43"/>
        <end position="139"/>
    </location>
</feature>
<dbReference type="RefSeq" id="WP_092306171.1">
    <property type="nucleotide sequence ID" value="NZ_FOZV01000001.1"/>
</dbReference>
<dbReference type="AlphaFoldDB" id="A0A1I6NQU0"/>
<dbReference type="InterPro" id="IPR022742">
    <property type="entry name" value="Hydrolase_4"/>
</dbReference>
<dbReference type="InterPro" id="IPR015946">
    <property type="entry name" value="KH_dom-like_a/b"/>
</dbReference>
<dbReference type="Proteomes" id="UP000198788">
    <property type="component" value="Unassembled WGS sequence"/>
</dbReference>
<dbReference type="EMBL" id="FOZV01000001">
    <property type="protein sequence ID" value="SFS30372.1"/>
    <property type="molecule type" value="Genomic_DNA"/>
</dbReference>
<reference evidence="4" key="1">
    <citation type="submission" date="2016-10" db="EMBL/GenBank/DDBJ databases">
        <authorList>
            <person name="Varghese N."/>
            <person name="Submissions S."/>
        </authorList>
    </citation>
    <scope>NUCLEOTIDE SEQUENCE [LARGE SCALE GENOMIC DNA]</scope>
    <source>
        <strain evidence="4">CGMCC 1.10683</strain>
    </source>
</reference>
<dbReference type="PANTHER" id="PTHR39624:SF2">
    <property type="entry name" value="OSMC-LIKE PROTEIN"/>
    <property type="match status" value="1"/>
</dbReference>
<dbReference type="InterPro" id="IPR029058">
    <property type="entry name" value="AB_hydrolase_fold"/>
</dbReference>